<dbReference type="HOGENOM" id="CLU_2630267_0_0_10"/>
<organism evidence="2 3">
    <name type="scientific">Alistipes putredinis DSM 17216</name>
    <dbReference type="NCBI Taxonomy" id="445970"/>
    <lineage>
        <taxon>Bacteria</taxon>
        <taxon>Pseudomonadati</taxon>
        <taxon>Bacteroidota</taxon>
        <taxon>Bacteroidia</taxon>
        <taxon>Bacteroidales</taxon>
        <taxon>Rikenellaceae</taxon>
        <taxon>Alistipes</taxon>
    </lineage>
</organism>
<gene>
    <name evidence="2" type="ORF">ALIPUT_00659</name>
</gene>
<accession>B0MSK1</accession>
<feature type="transmembrane region" description="Helical" evidence="1">
    <location>
        <begin position="38"/>
        <end position="57"/>
    </location>
</feature>
<keyword evidence="1" id="KW-1133">Transmembrane helix</keyword>
<sequence>MDRIFSAYFIQIPMDSLFTLNKECHHQFCVENLVISTVLWMQMYAFFSQCNFFLIFFQREISDKIKTDRILSGLSIL</sequence>
<evidence type="ECO:0000256" key="1">
    <source>
        <dbReference type="SAM" id="Phobius"/>
    </source>
</evidence>
<evidence type="ECO:0000313" key="2">
    <source>
        <dbReference type="EMBL" id="EDS04786.1"/>
    </source>
</evidence>
<name>B0MSK1_9BACT</name>
<keyword evidence="1" id="KW-0812">Transmembrane</keyword>
<evidence type="ECO:0000313" key="3">
    <source>
        <dbReference type="Proteomes" id="UP000005819"/>
    </source>
</evidence>
<dbReference type="EMBL" id="ABFK02000016">
    <property type="protein sequence ID" value="EDS04786.1"/>
    <property type="molecule type" value="Genomic_DNA"/>
</dbReference>
<dbReference type="AlphaFoldDB" id="B0MSK1"/>
<keyword evidence="1" id="KW-0472">Membrane</keyword>
<proteinExistence type="predicted"/>
<keyword evidence="3" id="KW-1185">Reference proteome</keyword>
<dbReference type="Proteomes" id="UP000005819">
    <property type="component" value="Unassembled WGS sequence"/>
</dbReference>
<reference evidence="2" key="2">
    <citation type="submission" date="2013-09" db="EMBL/GenBank/DDBJ databases">
        <title>Draft genome sequence of Alistipes putredinis (DSM 17216).</title>
        <authorList>
            <person name="Sudarsanam P."/>
            <person name="Ley R."/>
            <person name="Guruge J."/>
            <person name="Turnbaugh P.J."/>
            <person name="Mahowald M."/>
            <person name="Liep D."/>
            <person name="Gordon J."/>
        </authorList>
    </citation>
    <scope>NUCLEOTIDE SEQUENCE</scope>
    <source>
        <strain evidence="2">DSM 17216</strain>
    </source>
</reference>
<protein>
    <submittedName>
        <fullName evidence="2">Uncharacterized protein</fullName>
    </submittedName>
</protein>
<comment type="caution">
    <text evidence="2">The sequence shown here is derived from an EMBL/GenBank/DDBJ whole genome shotgun (WGS) entry which is preliminary data.</text>
</comment>
<reference evidence="2" key="1">
    <citation type="submission" date="2007-10" db="EMBL/GenBank/DDBJ databases">
        <authorList>
            <person name="Fulton L."/>
            <person name="Clifton S."/>
            <person name="Fulton B."/>
            <person name="Xu J."/>
            <person name="Minx P."/>
            <person name="Pepin K.H."/>
            <person name="Johnson M."/>
            <person name="Thiruvilangam P."/>
            <person name="Bhonagiri V."/>
            <person name="Nash W.E."/>
            <person name="Mardis E.R."/>
            <person name="Wilson R.K."/>
        </authorList>
    </citation>
    <scope>NUCLEOTIDE SEQUENCE [LARGE SCALE GENOMIC DNA]</scope>
    <source>
        <strain evidence="2">DSM 17216</strain>
    </source>
</reference>